<reference evidence="1 2" key="1">
    <citation type="submission" date="2019-01" db="EMBL/GenBank/DDBJ databases">
        <title>Zoogloea oleivorans genome sequencing and assembly.</title>
        <authorList>
            <person name="Tancsics A."/>
            <person name="Farkas M."/>
            <person name="Kriszt B."/>
            <person name="Maroti G."/>
            <person name="Horvath B."/>
        </authorList>
    </citation>
    <scope>NUCLEOTIDE SEQUENCE [LARGE SCALE GENOMIC DNA]</scope>
    <source>
        <strain evidence="1 2">Buc</strain>
    </source>
</reference>
<keyword evidence="2" id="KW-1185">Reference proteome</keyword>
<organism evidence="1 2">
    <name type="scientific">Zoogloea oleivorans</name>
    <dbReference type="NCBI Taxonomy" id="1552750"/>
    <lineage>
        <taxon>Bacteria</taxon>
        <taxon>Pseudomonadati</taxon>
        <taxon>Pseudomonadota</taxon>
        <taxon>Betaproteobacteria</taxon>
        <taxon>Rhodocyclales</taxon>
        <taxon>Zoogloeaceae</taxon>
        <taxon>Zoogloea</taxon>
    </lineage>
</organism>
<dbReference type="AlphaFoldDB" id="A0A6C2CDC1"/>
<comment type="caution">
    <text evidence="1">The sequence shown here is derived from an EMBL/GenBank/DDBJ whole genome shotgun (WGS) entry which is preliminary data.</text>
</comment>
<dbReference type="EMBL" id="SDKK01000041">
    <property type="protein sequence ID" value="TYC51423.1"/>
    <property type="molecule type" value="Genomic_DNA"/>
</dbReference>
<sequence>MNTTYVISAEEKALLDTAKRVACVWGQKDGRLITDKKGREEAEAALVEQIKCGRVVVNDQFVCDIQN</sequence>
<accession>A0A6C2CDC1</accession>
<evidence type="ECO:0000313" key="1">
    <source>
        <dbReference type="EMBL" id="TYC51423.1"/>
    </source>
</evidence>
<evidence type="ECO:0000313" key="2">
    <source>
        <dbReference type="Proteomes" id="UP000389128"/>
    </source>
</evidence>
<protein>
    <submittedName>
        <fullName evidence="1">Uncharacterized protein</fullName>
    </submittedName>
</protein>
<proteinExistence type="predicted"/>
<dbReference type="Proteomes" id="UP000389128">
    <property type="component" value="Unassembled WGS sequence"/>
</dbReference>
<dbReference type="RefSeq" id="WP_148581605.1">
    <property type="nucleotide sequence ID" value="NZ_SDKK01000041.1"/>
</dbReference>
<gene>
    <name evidence="1" type="ORF">ETQ85_24365</name>
</gene>
<name>A0A6C2CDC1_9RHOO</name>